<evidence type="ECO:0008006" key="3">
    <source>
        <dbReference type="Google" id="ProtNLM"/>
    </source>
</evidence>
<dbReference type="STRING" id="690567.2572"/>
<dbReference type="Proteomes" id="UP000045545">
    <property type="component" value="Unassembled WGS sequence"/>
</dbReference>
<organism evidence="1 2">
    <name type="scientific">Syntrophomonas zehnderi OL-4</name>
    <dbReference type="NCBI Taxonomy" id="690567"/>
    <lineage>
        <taxon>Bacteria</taxon>
        <taxon>Bacillati</taxon>
        <taxon>Bacillota</taxon>
        <taxon>Clostridia</taxon>
        <taxon>Eubacteriales</taxon>
        <taxon>Syntrophomonadaceae</taxon>
        <taxon>Syntrophomonas</taxon>
    </lineage>
</organism>
<reference evidence="1 2" key="1">
    <citation type="submission" date="2015-03" db="EMBL/GenBank/DDBJ databases">
        <authorList>
            <person name="Murphy D."/>
        </authorList>
    </citation>
    <scope>NUCLEOTIDE SEQUENCE [LARGE SCALE GENOMIC DNA]</scope>
    <source>
        <strain evidence="1 2">OL-4</strain>
    </source>
</reference>
<dbReference type="InterPro" id="IPR014975">
    <property type="entry name" value="DUF1836"/>
</dbReference>
<dbReference type="RefSeq" id="WP_046499643.1">
    <property type="nucleotide sequence ID" value="NZ_CGIH01000046.1"/>
</dbReference>
<evidence type="ECO:0000313" key="1">
    <source>
        <dbReference type="EMBL" id="CFY01800.1"/>
    </source>
</evidence>
<sequence>MKIDEHELLTLVQSLYAYEDIQLIDIPDIDLYMDQVTTFMEKKLSATKRNRKDKILTKTMINNYTKDGILLPPKNKKYSRQHIILLILIYNLKQILSIKDIDILLAPLLKASSETDCDPQLWDKIYLAYLDLKQDDFDLSGDRQGEQLKKIREKTGDFGKLQQDIELLLIVLLLVNQAIVRKRLTEKIIDEYFDL</sequence>
<dbReference type="PANTHER" id="PTHR40056:SF1">
    <property type="entry name" value="DUF1836 DOMAIN-CONTAINING PROTEIN"/>
    <property type="match status" value="1"/>
</dbReference>
<dbReference type="EMBL" id="CGIH01000046">
    <property type="protein sequence ID" value="CFY01800.1"/>
    <property type="molecule type" value="Genomic_DNA"/>
</dbReference>
<evidence type="ECO:0000313" key="2">
    <source>
        <dbReference type="Proteomes" id="UP000045545"/>
    </source>
</evidence>
<proteinExistence type="predicted"/>
<dbReference type="OrthoDB" id="3191472at2"/>
<dbReference type="AlphaFoldDB" id="A0A0E4GF23"/>
<accession>A0A0E4GF23</accession>
<dbReference type="Pfam" id="PF08876">
    <property type="entry name" value="DUF1836"/>
    <property type="match status" value="1"/>
</dbReference>
<gene>
    <name evidence="1" type="ORF">2572</name>
</gene>
<dbReference type="PANTHER" id="PTHR40056">
    <property type="entry name" value="HYPOTHETICAL CYTOSOLIC PROTEIN"/>
    <property type="match status" value="1"/>
</dbReference>
<protein>
    <recommendedName>
        <fullName evidence="3">DUF1836 domain-containing protein</fullName>
    </recommendedName>
</protein>
<name>A0A0E4GF23_9FIRM</name>
<keyword evidence="2" id="KW-1185">Reference proteome</keyword>